<reference evidence="2 3" key="1">
    <citation type="journal article" date="2019" name="Commun. Biol.">
        <title>The bagworm genome reveals a unique fibroin gene that provides high tensile strength.</title>
        <authorList>
            <person name="Kono N."/>
            <person name="Nakamura H."/>
            <person name="Ohtoshi R."/>
            <person name="Tomita M."/>
            <person name="Numata K."/>
            <person name="Arakawa K."/>
        </authorList>
    </citation>
    <scope>NUCLEOTIDE SEQUENCE [LARGE SCALE GENOMIC DNA]</scope>
</reference>
<gene>
    <name evidence="2" type="ORF">EVAR_47653_1</name>
</gene>
<dbReference type="Proteomes" id="UP000299102">
    <property type="component" value="Unassembled WGS sequence"/>
</dbReference>
<evidence type="ECO:0000256" key="1">
    <source>
        <dbReference type="SAM" id="MobiDB-lite"/>
    </source>
</evidence>
<evidence type="ECO:0000313" key="2">
    <source>
        <dbReference type="EMBL" id="GBP68648.1"/>
    </source>
</evidence>
<accession>A0A4C1XYG8</accession>
<sequence length="73" mass="8116">MFAPRQRREGPPGPRFDSPQRPGGRPPGGGRSFRRRRNKIIPLCYHISSIYIRTLRTTSARAGGAYHLALGAT</sequence>
<protein>
    <submittedName>
        <fullName evidence="2">Uncharacterized protein</fullName>
    </submittedName>
</protein>
<feature type="region of interest" description="Disordered" evidence="1">
    <location>
        <begin position="1"/>
        <end position="36"/>
    </location>
</feature>
<feature type="compositionally biased region" description="Basic and acidic residues" evidence="1">
    <location>
        <begin position="1"/>
        <end position="10"/>
    </location>
</feature>
<organism evidence="2 3">
    <name type="scientific">Eumeta variegata</name>
    <name type="common">Bagworm moth</name>
    <name type="synonym">Eumeta japonica</name>
    <dbReference type="NCBI Taxonomy" id="151549"/>
    <lineage>
        <taxon>Eukaryota</taxon>
        <taxon>Metazoa</taxon>
        <taxon>Ecdysozoa</taxon>
        <taxon>Arthropoda</taxon>
        <taxon>Hexapoda</taxon>
        <taxon>Insecta</taxon>
        <taxon>Pterygota</taxon>
        <taxon>Neoptera</taxon>
        <taxon>Endopterygota</taxon>
        <taxon>Lepidoptera</taxon>
        <taxon>Glossata</taxon>
        <taxon>Ditrysia</taxon>
        <taxon>Tineoidea</taxon>
        <taxon>Psychidae</taxon>
        <taxon>Oiketicinae</taxon>
        <taxon>Eumeta</taxon>
    </lineage>
</organism>
<comment type="caution">
    <text evidence="2">The sequence shown here is derived from an EMBL/GenBank/DDBJ whole genome shotgun (WGS) entry which is preliminary data.</text>
</comment>
<proteinExistence type="predicted"/>
<dbReference type="EMBL" id="BGZK01001019">
    <property type="protein sequence ID" value="GBP68648.1"/>
    <property type="molecule type" value="Genomic_DNA"/>
</dbReference>
<dbReference type="AlphaFoldDB" id="A0A4C1XYG8"/>
<evidence type="ECO:0000313" key="3">
    <source>
        <dbReference type="Proteomes" id="UP000299102"/>
    </source>
</evidence>
<name>A0A4C1XYG8_EUMVA</name>
<keyword evidence="3" id="KW-1185">Reference proteome</keyword>